<keyword evidence="4" id="KW-0378">Hydrolase</keyword>
<feature type="transmembrane region" description="Helical" evidence="7">
    <location>
        <begin position="12"/>
        <end position="32"/>
    </location>
</feature>
<accession>A0A4Y8UNK6</accession>
<keyword evidence="5 7" id="KW-1133">Transmembrane helix</keyword>
<dbReference type="InterPro" id="IPR035952">
    <property type="entry name" value="Rhomboid-like_sf"/>
</dbReference>
<dbReference type="Proteomes" id="UP000298133">
    <property type="component" value="Unassembled WGS sequence"/>
</dbReference>
<dbReference type="PANTHER" id="PTHR43731:SF14">
    <property type="entry name" value="PRESENILIN-ASSOCIATED RHOMBOID-LIKE PROTEIN, MITOCHONDRIAL"/>
    <property type="match status" value="1"/>
</dbReference>
<proteinExistence type="inferred from homology"/>
<comment type="similarity">
    <text evidence="2">Belongs to the peptidase S54 family.</text>
</comment>
<dbReference type="SUPFAM" id="SSF144091">
    <property type="entry name" value="Rhomboid-like"/>
    <property type="match status" value="1"/>
</dbReference>
<keyword evidence="9" id="KW-0645">Protease</keyword>
<organism evidence="9 10">
    <name type="scientific">Gammaproteobacteria bacterium LSUCC0057</name>
    <dbReference type="NCBI Taxonomy" id="2559237"/>
    <lineage>
        <taxon>Bacteria</taxon>
        <taxon>Pseudomonadati</taxon>
        <taxon>Pseudomonadota</taxon>
        <taxon>Gammaproteobacteria</taxon>
        <taxon>Cellvibrionales</taxon>
        <taxon>Porticoccaceae</taxon>
        <taxon>SAR92 clade</taxon>
    </lineage>
</organism>
<comment type="caution">
    <text evidence="9">The sequence shown here is derived from an EMBL/GenBank/DDBJ whole genome shotgun (WGS) entry which is preliminary data.</text>
</comment>
<evidence type="ECO:0000256" key="3">
    <source>
        <dbReference type="ARBA" id="ARBA00022692"/>
    </source>
</evidence>
<dbReference type="Gene3D" id="1.20.1540.10">
    <property type="entry name" value="Rhomboid-like"/>
    <property type="match status" value="1"/>
</dbReference>
<dbReference type="GO" id="GO:0016020">
    <property type="term" value="C:membrane"/>
    <property type="evidence" value="ECO:0007669"/>
    <property type="project" value="UniProtKB-SubCell"/>
</dbReference>
<feature type="transmembrane region" description="Helical" evidence="7">
    <location>
        <begin position="52"/>
        <end position="77"/>
    </location>
</feature>
<dbReference type="GO" id="GO:0006508">
    <property type="term" value="P:proteolysis"/>
    <property type="evidence" value="ECO:0007669"/>
    <property type="project" value="UniProtKB-KW"/>
</dbReference>
<dbReference type="InterPro" id="IPR050925">
    <property type="entry name" value="Rhomboid_protease_S54"/>
</dbReference>
<evidence type="ECO:0000256" key="2">
    <source>
        <dbReference type="ARBA" id="ARBA00009045"/>
    </source>
</evidence>
<evidence type="ECO:0000256" key="5">
    <source>
        <dbReference type="ARBA" id="ARBA00022989"/>
    </source>
</evidence>
<sequence>MIQPDSRSLAEQLRASPLVALLIAASLLGYIVASHMQPPSQLFFLPPDRGAWWQSLSPIFLHFGFAHFAFNALWLLILALRIESYSGALHLLLLVVVMALLSNTAQYAWSGSRAFGGMSGVIYGLLGYLYVRGRLNAIAAYQLPNQLIGFMVGWMLLCMTGLPTLLLGSGIANAAHAGGLLSGVALGLLFAVASQLRR</sequence>
<gene>
    <name evidence="9" type="ORF">E3W66_04615</name>
</gene>
<dbReference type="PANTHER" id="PTHR43731">
    <property type="entry name" value="RHOMBOID PROTEASE"/>
    <property type="match status" value="1"/>
</dbReference>
<keyword evidence="10" id="KW-1185">Reference proteome</keyword>
<keyword evidence="3 7" id="KW-0812">Transmembrane</keyword>
<dbReference type="OrthoDB" id="9778341at2"/>
<evidence type="ECO:0000256" key="1">
    <source>
        <dbReference type="ARBA" id="ARBA00004141"/>
    </source>
</evidence>
<keyword evidence="6 7" id="KW-0472">Membrane</keyword>
<evidence type="ECO:0000256" key="4">
    <source>
        <dbReference type="ARBA" id="ARBA00022801"/>
    </source>
</evidence>
<evidence type="ECO:0000256" key="6">
    <source>
        <dbReference type="ARBA" id="ARBA00023136"/>
    </source>
</evidence>
<dbReference type="InterPro" id="IPR022764">
    <property type="entry name" value="Peptidase_S54_rhomboid_dom"/>
</dbReference>
<feature type="transmembrane region" description="Helical" evidence="7">
    <location>
        <begin position="89"/>
        <end position="108"/>
    </location>
</feature>
<protein>
    <submittedName>
        <fullName evidence="9">Rhomboid family intramembrane serine protease</fullName>
    </submittedName>
</protein>
<dbReference type="AlphaFoldDB" id="A0A4Y8UNK6"/>
<name>A0A4Y8UNK6_9GAMM</name>
<evidence type="ECO:0000256" key="7">
    <source>
        <dbReference type="SAM" id="Phobius"/>
    </source>
</evidence>
<feature type="transmembrane region" description="Helical" evidence="7">
    <location>
        <begin position="174"/>
        <end position="193"/>
    </location>
</feature>
<feature type="transmembrane region" description="Helical" evidence="7">
    <location>
        <begin position="143"/>
        <end position="162"/>
    </location>
</feature>
<reference evidence="9 10" key="1">
    <citation type="submission" date="2019-03" db="EMBL/GenBank/DDBJ databases">
        <title>Draft genome of Gammaproteobacteria bacterium LSUCC0057, a member of the SAR92 clade.</title>
        <authorList>
            <person name="Lanclos V.C."/>
            <person name="Doiron C."/>
            <person name="Henson M.W."/>
            <person name="Thrash J.C."/>
        </authorList>
    </citation>
    <scope>NUCLEOTIDE SEQUENCE [LARGE SCALE GENOMIC DNA]</scope>
    <source>
        <strain evidence="9 10">LSUCC0057</strain>
    </source>
</reference>
<comment type="subcellular location">
    <subcellularLocation>
        <location evidence="1">Membrane</location>
        <topology evidence="1">Multi-pass membrane protein</topology>
    </subcellularLocation>
</comment>
<dbReference type="GO" id="GO:0004252">
    <property type="term" value="F:serine-type endopeptidase activity"/>
    <property type="evidence" value="ECO:0007669"/>
    <property type="project" value="InterPro"/>
</dbReference>
<dbReference type="EMBL" id="SPIA01000001">
    <property type="protein sequence ID" value="TFH69209.1"/>
    <property type="molecule type" value="Genomic_DNA"/>
</dbReference>
<evidence type="ECO:0000259" key="8">
    <source>
        <dbReference type="Pfam" id="PF01694"/>
    </source>
</evidence>
<feature type="domain" description="Peptidase S54 rhomboid" evidence="8">
    <location>
        <begin position="50"/>
        <end position="190"/>
    </location>
</feature>
<feature type="transmembrane region" description="Helical" evidence="7">
    <location>
        <begin position="114"/>
        <end position="131"/>
    </location>
</feature>
<evidence type="ECO:0000313" key="10">
    <source>
        <dbReference type="Proteomes" id="UP000298133"/>
    </source>
</evidence>
<dbReference type="Pfam" id="PF01694">
    <property type="entry name" value="Rhomboid"/>
    <property type="match status" value="1"/>
</dbReference>
<evidence type="ECO:0000313" key="9">
    <source>
        <dbReference type="EMBL" id="TFH69209.1"/>
    </source>
</evidence>